<dbReference type="NCBIfam" id="NF007128">
    <property type="entry name" value="PRK09569.1"/>
    <property type="match status" value="1"/>
</dbReference>
<dbReference type="InterPro" id="IPR010109">
    <property type="entry name" value="Citrate_synthase_euk"/>
</dbReference>
<dbReference type="PANTHER" id="PTHR11739:SF8">
    <property type="entry name" value="CITRATE SYNTHASE, MITOCHONDRIAL"/>
    <property type="match status" value="1"/>
</dbReference>
<reference evidence="8" key="1">
    <citation type="journal article" date="2020" name="Stud. Mycol.">
        <title>101 Dothideomycetes genomes: a test case for predicting lifestyles and emergence of pathogens.</title>
        <authorList>
            <person name="Haridas S."/>
            <person name="Albert R."/>
            <person name="Binder M."/>
            <person name="Bloem J."/>
            <person name="Labutti K."/>
            <person name="Salamov A."/>
            <person name="Andreopoulos B."/>
            <person name="Baker S."/>
            <person name="Barry K."/>
            <person name="Bills G."/>
            <person name="Bluhm B."/>
            <person name="Cannon C."/>
            <person name="Castanera R."/>
            <person name="Culley D."/>
            <person name="Daum C."/>
            <person name="Ezra D."/>
            <person name="Gonzalez J."/>
            <person name="Henrissat B."/>
            <person name="Kuo A."/>
            <person name="Liang C."/>
            <person name="Lipzen A."/>
            <person name="Lutzoni F."/>
            <person name="Magnuson J."/>
            <person name="Mondo S."/>
            <person name="Nolan M."/>
            <person name="Ohm R."/>
            <person name="Pangilinan J."/>
            <person name="Park H.-J."/>
            <person name="Ramirez L."/>
            <person name="Alfaro M."/>
            <person name="Sun H."/>
            <person name="Tritt A."/>
            <person name="Yoshinaga Y."/>
            <person name="Zwiers L.-H."/>
            <person name="Turgeon B."/>
            <person name="Goodwin S."/>
            <person name="Spatafora J."/>
            <person name="Crous P."/>
            <person name="Grigoriev I."/>
        </authorList>
    </citation>
    <scope>NUCLEOTIDE SEQUENCE</scope>
    <source>
        <strain evidence="8">CBS 107.79</strain>
    </source>
</reference>
<dbReference type="GO" id="GO:0005759">
    <property type="term" value="C:mitochondrial matrix"/>
    <property type="evidence" value="ECO:0007669"/>
    <property type="project" value="TreeGrafter"/>
</dbReference>
<dbReference type="PRINTS" id="PR00143">
    <property type="entry name" value="CITRTSNTHASE"/>
</dbReference>
<dbReference type="Proteomes" id="UP000800036">
    <property type="component" value="Unassembled WGS sequence"/>
</dbReference>
<evidence type="ECO:0000256" key="1">
    <source>
        <dbReference type="ARBA" id="ARBA00010566"/>
    </source>
</evidence>
<dbReference type="CDD" id="cd06105">
    <property type="entry name" value="ScCit1-2_like"/>
    <property type="match status" value="1"/>
</dbReference>
<evidence type="ECO:0000313" key="8">
    <source>
        <dbReference type="EMBL" id="KAF1967367.1"/>
    </source>
</evidence>
<dbReference type="InterPro" id="IPR002020">
    <property type="entry name" value="Citrate_synthase"/>
</dbReference>
<evidence type="ECO:0000256" key="2">
    <source>
        <dbReference type="ARBA" id="ARBA00022679"/>
    </source>
</evidence>
<name>A0A6A5V232_9PLEO</name>
<comment type="catalytic activity">
    <reaction evidence="4">
        <text>propanoyl-CoA + oxaloacetate + H2O = (2S,3S)-2-methylcitrate + CoA + H(+)</text>
        <dbReference type="Rhea" id="RHEA:23780"/>
        <dbReference type="ChEBI" id="CHEBI:15377"/>
        <dbReference type="ChEBI" id="CHEBI:15378"/>
        <dbReference type="ChEBI" id="CHEBI:16452"/>
        <dbReference type="ChEBI" id="CHEBI:57287"/>
        <dbReference type="ChEBI" id="CHEBI:57392"/>
        <dbReference type="ChEBI" id="CHEBI:58853"/>
        <dbReference type="EC" id="2.3.3.5"/>
    </reaction>
</comment>
<proteinExistence type="inferred from homology"/>
<dbReference type="AlphaFoldDB" id="A0A6A5V232"/>
<dbReference type="GO" id="GO:0050440">
    <property type="term" value="F:2-methylcitrate synthase activity"/>
    <property type="evidence" value="ECO:0007669"/>
    <property type="project" value="UniProtKB-EC"/>
</dbReference>
<dbReference type="GO" id="GO:0006101">
    <property type="term" value="P:citrate metabolic process"/>
    <property type="evidence" value="ECO:0007669"/>
    <property type="project" value="InterPro"/>
</dbReference>
<dbReference type="GO" id="GO:0006099">
    <property type="term" value="P:tricarboxylic acid cycle"/>
    <property type="evidence" value="ECO:0007669"/>
    <property type="project" value="InterPro"/>
</dbReference>
<feature type="active site" evidence="6">
    <location>
        <position position="353"/>
    </location>
</feature>
<evidence type="ECO:0000256" key="6">
    <source>
        <dbReference type="PIRSR" id="PIRSR610109-1"/>
    </source>
</evidence>
<feature type="active site" evidence="6">
    <location>
        <position position="307"/>
    </location>
</feature>
<protein>
    <recommendedName>
        <fullName evidence="7">Citrate synthase</fullName>
    </recommendedName>
</protein>
<dbReference type="GO" id="GO:0036440">
    <property type="term" value="F:citrate synthase activity"/>
    <property type="evidence" value="ECO:0007669"/>
    <property type="project" value="UniProtKB-EC"/>
</dbReference>
<keyword evidence="9" id="KW-1185">Reference proteome</keyword>
<organism evidence="8 9">
    <name type="scientific">Bimuria novae-zelandiae CBS 107.79</name>
    <dbReference type="NCBI Taxonomy" id="1447943"/>
    <lineage>
        <taxon>Eukaryota</taxon>
        <taxon>Fungi</taxon>
        <taxon>Dikarya</taxon>
        <taxon>Ascomycota</taxon>
        <taxon>Pezizomycotina</taxon>
        <taxon>Dothideomycetes</taxon>
        <taxon>Pleosporomycetidae</taxon>
        <taxon>Pleosporales</taxon>
        <taxon>Massarineae</taxon>
        <taxon>Didymosphaeriaceae</taxon>
        <taxon>Bimuria</taxon>
    </lineage>
</organism>
<dbReference type="FunFam" id="1.10.230.10:FF:000001">
    <property type="entry name" value="Citrate synthase"/>
    <property type="match status" value="1"/>
</dbReference>
<dbReference type="SUPFAM" id="SSF48256">
    <property type="entry name" value="Citrate synthase"/>
    <property type="match status" value="1"/>
</dbReference>
<dbReference type="EMBL" id="ML976733">
    <property type="protein sequence ID" value="KAF1967367.1"/>
    <property type="molecule type" value="Genomic_DNA"/>
</dbReference>
<dbReference type="InterPro" id="IPR019810">
    <property type="entry name" value="Citrate_synthase_AS"/>
</dbReference>
<dbReference type="GO" id="GO:0005975">
    <property type="term" value="P:carbohydrate metabolic process"/>
    <property type="evidence" value="ECO:0007669"/>
    <property type="project" value="TreeGrafter"/>
</dbReference>
<dbReference type="InterPro" id="IPR036969">
    <property type="entry name" value="Citrate_synthase_sf"/>
</dbReference>
<evidence type="ECO:0000256" key="7">
    <source>
        <dbReference type="RuleBase" id="RU000441"/>
    </source>
</evidence>
<dbReference type="InterPro" id="IPR016142">
    <property type="entry name" value="Citrate_synth-like_lrg_a-sub"/>
</dbReference>
<evidence type="ECO:0000256" key="3">
    <source>
        <dbReference type="ARBA" id="ARBA00022946"/>
    </source>
</evidence>
<evidence type="ECO:0000313" key="9">
    <source>
        <dbReference type="Proteomes" id="UP000800036"/>
    </source>
</evidence>
<dbReference type="Gene3D" id="1.10.580.10">
    <property type="entry name" value="Citrate Synthase, domain 1"/>
    <property type="match status" value="1"/>
</dbReference>
<feature type="active site" evidence="6">
    <location>
        <position position="408"/>
    </location>
</feature>
<dbReference type="Gene3D" id="1.10.230.10">
    <property type="entry name" value="Cytochrome P450-Terp, domain 2"/>
    <property type="match status" value="1"/>
</dbReference>
<dbReference type="PANTHER" id="PTHR11739">
    <property type="entry name" value="CITRATE SYNTHASE"/>
    <property type="match status" value="1"/>
</dbReference>
<evidence type="ECO:0000256" key="5">
    <source>
        <dbReference type="ARBA" id="ARBA00049288"/>
    </source>
</evidence>
<accession>A0A6A5V232</accession>
<sequence>MATSLRLSTRALRAVPCTPLRSSAFNGFRAYSTGKTQTLKETFAAKLPGEIEKIKKLRKEHGNKVVGEVTLDQVYGGARGIKSLVWEGSVLDSEEGIRFRGKTIPECQEVLPKAPGGQEPLPEGLFWLLLTGEVPSEQQVRDLSADWAARSDVPKFVEELIDRCPTDLHPMAQFSLAVTALERESNFAKAYAKGMKKTEYWEHTFEDSMNLIAKLPTIAAKIYRNIYKDGRVPAIEKDKDYSYNLANQLGFADNKDFVELMRLYLTIHTDHEGGNVSAHTTHLVGSALSSPYLSLAAGLNGLAGPLHGLANQEVLVWLQRMKKAIGNDLSDESIKDYLWSTLKAGQVVPGYGHAVLRKTDPRYVSQREFAEKHLPDDPMYKLVSQVYKIAPGVLTEHGKTKNPYPNVDAHSGVLLQYYGLTEQGYYTVLFGVSRALGVLPQLIIDRAVGAPIERPKSFSTEAYAKLVGATL</sequence>
<evidence type="ECO:0000256" key="4">
    <source>
        <dbReference type="ARBA" id="ARBA00049052"/>
    </source>
</evidence>
<dbReference type="InterPro" id="IPR016143">
    <property type="entry name" value="Citrate_synth-like_sm_a-sub"/>
</dbReference>
<comment type="similarity">
    <text evidence="1 7">Belongs to the citrate synthase family.</text>
</comment>
<comment type="catalytic activity">
    <reaction evidence="5">
        <text>oxaloacetate + acetyl-CoA + H2O = citrate + CoA + H(+)</text>
        <dbReference type="Rhea" id="RHEA:16845"/>
        <dbReference type="ChEBI" id="CHEBI:15377"/>
        <dbReference type="ChEBI" id="CHEBI:15378"/>
        <dbReference type="ChEBI" id="CHEBI:16452"/>
        <dbReference type="ChEBI" id="CHEBI:16947"/>
        <dbReference type="ChEBI" id="CHEBI:57287"/>
        <dbReference type="ChEBI" id="CHEBI:57288"/>
        <dbReference type="EC" id="2.3.3.16"/>
    </reaction>
</comment>
<dbReference type="OrthoDB" id="8017587at2759"/>
<dbReference type="NCBIfam" id="TIGR01793">
    <property type="entry name" value="cit_synth_euk"/>
    <property type="match status" value="1"/>
</dbReference>
<dbReference type="FunFam" id="1.10.580.10:FF:000001">
    <property type="entry name" value="Citrate synthase"/>
    <property type="match status" value="1"/>
</dbReference>
<keyword evidence="2 7" id="KW-0808">Transferase</keyword>
<dbReference type="PROSITE" id="PS00480">
    <property type="entry name" value="CITRATE_SYNTHASE"/>
    <property type="match status" value="1"/>
</dbReference>
<dbReference type="Pfam" id="PF00285">
    <property type="entry name" value="Citrate_synt"/>
    <property type="match status" value="1"/>
</dbReference>
<gene>
    <name evidence="8" type="ORF">BU23DRAFT_542888</name>
</gene>
<keyword evidence="3" id="KW-0809">Transit peptide</keyword>